<organism evidence="2 3">
    <name type="scientific">Rhodocytophaga aerolata</name>
    <dbReference type="NCBI Taxonomy" id="455078"/>
    <lineage>
        <taxon>Bacteria</taxon>
        <taxon>Pseudomonadati</taxon>
        <taxon>Bacteroidota</taxon>
        <taxon>Cytophagia</taxon>
        <taxon>Cytophagales</taxon>
        <taxon>Rhodocytophagaceae</taxon>
        <taxon>Rhodocytophaga</taxon>
    </lineage>
</organism>
<feature type="signal peptide" evidence="1">
    <location>
        <begin position="1"/>
        <end position="19"/>
    </location>
</feature>
<gene>
    <name evidence="2" type="ORF">Q0590_13175</name>
</gene>
<dbReference type="EMBL" id="JAUKPO010000006">
    <property type="protein sequence ID" value="MDO1447215.1"/>
    <property type="molecule type" value="Genomic_DNA"/>
</dbReference>
<keyword evidence="3" id="KW-1185">Reference proteome</keyword>
<protein>
    <recommendedName>
        <fullName evidence="4">DUF3575 domain-containing protein</fullName>
    </recommendedName>
</protein>
<keyword evidence="1" id="KW-0732">Signal</keyword>
<comment type="caution">
    <text evidence="2">The sequence shown here is derived from an EMBL/GenBank/DDBJ whole genome shotgun (WGS) entry which is preliminary data.</text>
</comment>
<dbReference type="Proteomes" id="UP001168528">
    <property type="component" value="Unassembled WGS sequence"/>
</dbReference>
<evidence type="ECO:0000256" key="1">
    <source>
        <dbReference type="SAM" id="SignalP"/>
    </source>
</evidence>
<evidence type="ECO:0008006" key="4">
    <source>
        <dbReference type="Google" id="ProtNLM"/>
    </source>
</evidence>
<proteinExistence type="predicted"/>
<accession>A0ABT8R544</accession>
<evidence type="ECO:0000313" key="3">
    <source>
        <dbReference type="Proteomes" id="UP001168528"/>
    </source>
</evidence>
<dbReference type="RefSeq" id="WP_302038016.1">
    <property type="nucleotide sequence ID" value="NZ_JAUKPO010000006.1"/>
</dbReference>
<feature type="chain" id="PRO_5045723378" description="DUF3575 domain-containing protein" evidence="1">
    <location>
        <begin position="20"/>
        <end position="179"/>
    </location>
</feature>
<name>A0ABT8R544_9BACT</name>
<sequence length="179" mass="20419">MKKAVLVLFFFVGISFTYAQGQTQEWAVGLRLGDPSGVNFRRYFGSGDALDINVGSSGYYYNRGRRYRDRYYEYGGVTLQVNYVWQKDIYSVDGLQWYYGLGGQLGSRRYYDYEFYTNNRRIGGYTRSIALGATGVIGAEYFIPDTPISIFADAALYMEVIPLPFWLSVPIGIGGRFNF</sequence>
<reference evidence="2" key="1">
    <citation type="submission" date="2023-07" db="EMBL/GenBank/DDBJ databases">
        <title>The genome sequence of Rhodocytophaga aerolata KACC 12507.</title>
        <authorList>
            <person name="Zhang X."/>
        </authorList>
    </citation>
    <scope>NUCLEOTIDE SEQUENCE</scope>
    <source>
        <strain evidence="2">KACC 12507</strain>
    </source>
</reference>
<evidence type="ECO:0000313" key="2">
    <source>
        <dbReference type="EMBL" id="MDO1447215.1"/>
    </source>
</evidence>